<dbReference type="CDD" id="cd12797">
    <property type="entry name" value="M23_peptidase"/>
    <property type="match status" value="1"/>
</dbReference>
<organism evidence="4 5">
    <name type="scientific">Leucobacter coleopterorum</name>
    <dbReference type="NCBI Taxonomy" id="2714933"/>
    <lineage>
        <taxon>Bacteria</taxon>
        <taxon>Bacillati</taxon>
        <taxon>Actinomycetota</taxon>
        <taxon>Actinomycetes</taxon>
        <taxon>Micrococcales</taxon>
        <taxon>Microbacteriaceae</taxon>
        <taxon>Leucobacter</taxon>
    </lineage>
</organism>
<reference evidence="4 5" key="1">
    <citation type="submission" date="2020-03" db="EMBL/GenBank/DDBJ databases">
        <title>Leucobacter sp. nov., isolated from beetles.</title>
        <authorList>
            <person name="Hyun D.-W."/>
            <person name="Bae J.-W."/>
        </authorList>
    </citation>
    <scope>NUCLEOTIDE SEQUENCE [LARGE SCALE GENOMIC DNA]</scope>
    <source>
        <strain evidence="4 5">HDW9A</strain>
    </source>
</reference>
<keyword evidence="5" id="KW-1185">Reference proteome</keyword>
<name>A0ABX6JWS2_9MICO</name>
<dbReference type="InterPro" id="IPR011055">
    <property type="entry name" value="Dup_hybrid_motif"/>
</dbReference>
<dbReference type="Gene3D" id="2.70.70.10">
    <property type="entry name" value="Glucose Permease (Domain IIA)"/>
    <property type="match status" value="1"/>
</dbReference>
<dbReference type="RefSeq" id="WP_166330533.1">
    <property type="nucleotide sequence ID" value="NZ_CP049933.1"/>
</dbReference>
<dbReference type="InterPro" id="IPR050570">
    <property type="entry name" value="Cell_wall_metabolism_enzyme"/>
</dbReference>
<keyword evidence="1" id="KW-0732">Signal</keyword>
<evidence type="ECO:0000256" key="1">
    <source>
        <dbReference type="ARBA" id="ARBA00022729"/>
    </source>
</evidence>
<evidence type="ECO:0000256" key="2">
    <source>
        <dbReference type="SAM" id="MobiDB-lite"/>
    </source>
</evidence>
<protein>
    <submittedName>
        <fullName evidence="4">M23 family metallopeptidase</fullName>
    </submittedName>
</protein>
<feature type="domain" description="M23ase beta-sheet core" evidence="3">
    <location>
        <begin position="83"/>
        <end position="178"/>
    </location>
</feature>
<evidence type="ECO:0000259" key="3">
    <source>
        <dbReference type="Pfam" id="PF01551"/>
    </source>
</evidence>
<sequence length="232" mass="23221">MKVAAWFAAVVLAIGPGVGLLGIASIATPPGTVACAGQPTTSNGDTTVATEKPSESASVVFPLPAGTWVRTDGFGPRDFAANQFHTGTDFAAADGTPILAAADGIVTVAEFSAMWGGLMVIEHTINGQTLATAYAHMWQNGIFVSPGQKVQAGQHIGAVGSSGLSTGAHLHFEVRPGGSFQPAVDAEPWLASLGAIDLGSPGGKPEADCTPAATESPTRTASAVGISSEGLL</sequence>
<gene>
    <name evidence="4" type="ORF">G7066_08860</name>
</gene>
<dbReference type="PROSITE" id="PS51257">
    <property type="entry name" value="PROKAR_LIPOPROTEIN"/>
    <property type="match status" value="1"/>
</dbReference>
<dbReference type="Pfam" id="PF01551">
    <property type="entry name" value="Peptidase_M23"/>
    <property type="match status" value="1"/>
</dbReference>
<dbReference type="EMBL" id="CP049933">
    <property type="protein sequence ID" value="QIM18693.1"/>
    <property type="molecule type" value="Genomic_DNA"/>
</dbReference>
<dbReference type="InterPro" id="IPR016047">
    <property type="entry name" value="M23ase_b-sheet_dom"/>
</dbReference>
<dbReference type="Proteomes" id="UP000503441">
    <property type="component" value="Chromosome"/>
</dbReference>
<dbReference type="PANTHER" id="PTHR21666">
    <property type="entry name" value="PEPTIDASE-RELATED"/>
    <property type="match status" value="1"/>
</dbReference>
<dbReference type="SUPFAM" id="SSF51261">
    <property type="entry name" value="Duplicated hybrid motif"/>
    <property type="match status" value="1"/>
</dbReference>
<dbReference type="PANTHER" id="PTHR21666:SF289">
    <property type="entry name" value="L-ALA--D-GLU ENDOPEPTIDASE"/>
    <property type="match status" value="1"/>
</dbReference>
<feature type="region of interest" description="Disordered" evidence="2">
    <location>
        <begin position="201"/>
        <end position="232"/>
    </location>
</feature>
<proteinExistence type="predicted"/>
<accession>A0ABX6JWS2</accession>
<evidence type="ECO:0000313" key="4">
    <source>
        <dbReference type="EMBL" id="QIM18693.1"/>
    </source>
</evidence>
<evidence type="ECO:0000313" key="5">
    <source>
        <dbReference type="Proteomes" id="UP000503441"/>
    </source>
</evidence>